<organism evidence="2 3">
    <name type="scientific">Pseudomonas aeruginosa</name>
    <dbReference type="NCBI Taxonomy" id="287"/>
    <lineage>
        <taxon>Bacteria</taxon>
        <taxon>Pseudomonadati</taxon>
        <taxon>Pseudomonadota</taxon>
        <taxon>Gammaproteobacteria</taxon>
        <taxon>Pseudomonadales</taxon>
        <taxon>Pseudomonadaceae</taxon>
        <taxon>Pseudomonas</taxon>
    </lineage>
</organism>
<gene>
    <name evidence="2" type="ORF">DT376_34295</name>
</gene>
<accession>A0A367LZ75</accession>
<feature type="transmembrane region" description="Helical" evidence="1">
    <location>
        <begin position="72"/>
        <end position="89"/>
    </location>
</feature>
<keyword evidence="1" id="KW-1133">Transmembrane helix</keyword>
<feature type="non-terminal residue" evidence="2">
    <location>
        <position position="199"/>
    </location>
</feature>
<keyword evidence="1" id="KW-0812">Transmembrane</keyword>
<protein>
    <submittedName>
        <fullName evidence="2">Glucan biosynthesis glucosyltransferase H</fullName>
    </submittedName>
</protein>
<feature type="transmembrane region" description="Helical" evidence="1">
    <location>
        <begin position="121"/>
        <end position="150"/>
    </location>
</feature>
<comment type="caution">
    <text evidence="2">The sequence shown here is derived from an EMBL/GenBank/DDBJ whole genome shotgun (WGS) entry which is preliminary data.</text>
</comment>
<dbReference type="AlphaFoldDB" id="A0A367LZ75"/>
<keyword evidence="1" id="KW-0472">Membrane</keyword>
<dbReference type="EMBL" id="QORE01002070">
    <property type="protein sequence ID" value="RCI70484.1"/>
    <property type="molecule type" value="Genomic_DNA"/>
</dbReference>
<sequence length="199" mass="22571">LDDAEMFGVDAPGRTFRQIYPPLRRTKVIPEPWRTNILVRGWRRLTGRSNPPKPKRALPRARWQRVGSLRRFILLLLMLAQTSVATYYMKGILPYQGWAFVDLEELAQQSLLDTVQQVLPYVIQFGILALFAILFCWVSAGFWTALMGFWELLTGRDRYRISGSSAGSEPIAADARTAIVMPICNEDGPRVFAGLRATV</sequence>
<feature type="non-terminal residue" evidence="2">
    <location>
        <position position="1"/>
    </location>
</feature>
<reference evidence="2 3" key="1">
    <citation type="submission" date="2018-07" db="EMBL/GenBank/DDBJ databases">
        <title>Mechanisms of high-level aminoglycoside resistance among Gram-negative pathogens in Brazil.</title>
        <authorList>
            <person name="Ballaben A.S."/>
            <person name="Darini A.L.C."/>
            <person name="Doi Y."/>
        </authorList>
    </citation>
    <scope>NUCLEOTIDE SEQUENCE [LARGE SCALE GENOMIC DNA]</scope>
    <source>
        <strain evidence="2 3">B2-305</strain>
    </source>
</reference>
<evidence type="ECO:0000256" key="1">
    <source>
        <dbReference type="SAM" id="Phobius"/>
    </source>
</evidence>
<keyword evidence="2" id="KW-0808">Transferase</keyword>
<evidence type="ECO:0000313" key="2">
    <source>
        <dbReference type="EMBL" id="RCI70484.1"/>
    </source>
</evidence>
<name>A0A367LZ75_PSEAI</name>
<dbReference type="GO" id="GO:0016740">
    <property type="term" value="F:transferase activity"/>
    <property type="evidence" value="ECO:0007669"/>
    <property type="project" value="UniProtKB-KW"/>
</dbReference>
<dbReference type="Proteomes" id="UP000253594">
    <property type="component" value="Unassembled WGS sequence"/>
</dbReference>
<evidence type="ECO:0000313" key="3">
    <source>
        <dbReference type="Proteomes" id="UP000253594"/>
    </source>
</evidence>
<proteinExistence type="predicted"/>